<name>A0A9D4ENR7_DREPO</name>
<feature type="compositionally biased region" description="Polar residues" evidence="1">
    <location>
        <begin position="142"/>
        <end position="156"/>
    </location>
</feature>
<feature type="compositionally biased region" description="Basic and acidic residues" evidence="1">
    <location>
        <begin position="169"/>
        <end position="178"/>
    </location>
</feature>
<evidence type="ECO:0000313" key="2">
    <source>
        <dbReference type="EMBL" id="KAH3783385.1"/>
    </source>
</evidence>
<comment type="caution">
    <text evidence="2">The sequence shown here is derived from an EMBL/GenBank/DDBJ whole genome shotgun (WGS) entry which is preliminary data.</text>
</comment>
<protein>
    <recommendedName>
        <fullName evidence="4">Zinc-ribbon domain-containing protein</fullName>
    </recommendedName>
</protein>
<evidence type="ECO:0000313" key="3">
    <source>
        <dbReference type="Proteomes" id="UP000828390"/>
    </source>
</evidence>
<feature type="region of interest" description="Disordered" evidence="1">
    <location>
        <begin position="142"/>
        <end position="218"/>
    </location>
</feature>
<organism evidence="2 3">
    <name type="scientific">Dreissena polymorpha</name>
    <name type="common">Zebra mussel</name>
    <name type="synonym">Mytilus polymorpha</name>
    <dbReference type="NCBI Taxonomy" id="45954"/>
    <lineage>
        <taxon>Eukaryota</taxon>
        <taxon>Metazoa</taxon>
        <taxon>Spiralia</taxon>
        <taxon>Lophotrochozoa</taxon>
        <taxon>Mollusca</taxon>
        <taxon>Bivalvia</taxon>
        <taxon>Autobranchia</taxon>
        <taxon>Heteroconchia</taxon>
        <taxon>Euheterodonta</taxon>
        <taxon>Imparidentia</taxon>
        <taxon>Neoheterodontei</taxon>
        <taxon>Myida</taxon>
        <taxon>Dreissenoidea</taxon>
        <taxon>Dreissenidae</taxon>
        <taxon>Dreissena</taxon>
    </lineage>
</organism>
<dbReference type="EMBL" id="JAIWYP010000008">
    <property type="protein sequence ID" value="KAH3783385.1"/>
    <property type="molecule type" value="Genomic_DNA"/>
</dbReference>
<keyword evidence="3" id="KW-1185">Reference proteome</keyword>
<gene>
    <name evidence="2" type="ORF">DPMN_161322</name>
</gene>
<dbReference type="Proteomes" id="UP000828390">
    <property type="component" value="Unassembled WGS sequence"/>
</dbReference>
<evidence type="ECO:0000256" key="1">
    <source>
        <dbReference type="SAM" id="MobiDB-lite"/>
    </source>
</evidence>
<evidence type="ECO:0008006" key="4">
    <source>
        <dbReference type="Google" id="ProtNLM"/>
    </source>
</evidence>
<feature type="compositionally biased region" description="Polar residues" evidence="1">
    <location>
        <begin position="190"/>
        <end position="200"/>
    </location>
</feature>
<sequence>MFCHKCGGPLVNGALFCSYCGAGTPRGNFQDQARGQRKQPALVHRPDHRLYQNPNLLQRQGHYKPNLQQQQGPQLYHQPPLELQQTRPVYQTTHYIAKQETLTTSTTAVYYQGNPMGGDTVLPTGQGQAMIMKQNYANYSQGYHTQSQGQSFSFPSKPSRRNQGLPHSDYQDQVDKLPRKPAPKQPQPRSYTQKQQTSGQAKHKALHKPQEASSEKRT</sequence>
<accession>A0A9D4ENR7</accession>
<proteinExistence type="predicted"/>
<reference evidence="2" key="1">
    <citation type="journal article" date="2019" name="bioRxiv">
        <title>The Genome of the Zebra Mussel, Dreissena polymorpha: A Resource for Invasive Species Research.</title>
        <authorList>
            <person name="McCartney M.A."/>
            <person name="Auch B."/>
            <person name="Kono T."/>
            <person name="Mallez S."/>
            <person name="Zhang Y."/>
            <person name="Obille A."/>
            <person name="Becker A."/>
            <person name="Abrahante J.E."/>
            <person name="Garbe J."/>
            <person name="Badalamenti J.P."/>
            <person name="Herman A."/>
            <person name="Mangelson H."/>
            <person name="Liachko I."/>
            <person name="Sullivan S."/>
            <person name="Sone E.D."/>
            <person name="Koren S."/>
            <person name="Silverstein K.A.T."/>
            <person name="Beckman K.B."/>
            <person name="Gohl D.M."/>
        </authorList>
    </citation>
    <scope>NUCLEOTIDE SEQUENCE</scope>
    <source>
        <strain evidence="2">Duluth1</strain>
        <tissue evidence="2">Whole animal</tissue>
    </source>
</reference>
<dbReference type="AlphaFoldDB" id="A0A9D4ENR7"/>
<feature type="compositionally biased region" description="Basic and acidic residues" evidence="1">
    <location>
        <begin position="208"/>
        <end position="218"/>
    </location>
</feature>
<reference evidence="2" key="2">
    <citation type="submission" date="2020-11" db="EMBL/GenBank/DDBJ databases">
        <authorList>
            <person name="McCartney M.A."/>
            <person name="Auch B."/>
            <person name="Kono T."/>
            <person name="Mallez S."/>
            <person name="Becker A."/>
            <person name="Gohl D.M."/>
            <person name="Silverstein K.A.T."/>
            <person name="Koren S."/>
            <person name="Bechman K.B."/>
            <person name="Herman A."/>
            <person name="Abrahante J.E."/>
            <person name="Garbe J."/>
        </authorList>
    </citation>
    <scope>NUCLEOTIDE SEQUENCE</scope>
    <source>
        <strain evidence="2">Duluth1</strain>
        <tissue evidence="2">Whole animal</tissue>
    </source>
</reference>